<evidence type="ECO:0000313" key="3">
    <source>
        <dbReference type="Proteomes" id="UP001157418"/>
    </source>
</evidence>
<accession>A0AAU9NT25</accession>
<keyword evidence="3" id="KW-1185">Reference proteome</keyword>
<feature type="region of interest" description="Disordered" evidence="1">
    <location>
        <begin position="1"/>
        <end position="108"/>
    </location>
</feature>
<evidence type="ECO:0000313" key="2">
    <source>
        <dbReference type="EMBL" id="CAH1441085.1"/>
    </source>
</evidence>
<gene>
    <name evidence="2" type="ORF">LVIROSA_LOCUS27174</name>
</gene>
<name>A0AAU9NT25_9ASTR</name>
<feature type="compositionally biased region" description="Polar residues" evidence="1">
    <location>
        <begin position="97"/>
        <end position="108"/>
    </location>
</feature>
<dbReference type="AlphaFoldDB" id="A0AAU9NT25"/>
<protein>
    <submittedName>
        <fullName evidence="2">Uncharacterized protein</fullName>
    </submittedName>
</protein>
<dbReference type="Proteomes" id="UP001157418">
    <property type="component" value="Unassembled WGS sequence"/>
</dbReference>
<organism evidence="2 3">
    <name type="scientific">Lactuca virosa</name>
    <dbReference type="NCBI Taxonomy" id="75947"/>
    <lineage>
        <taxon>Eukaryota</taxon>
        <taxon>Viridiplantae</taxon>
        <taxon>Streptophyta</taxon>
        <taxon>Embryophyta</taxon>
        <taxon>Tracheophyta</taxon>
        <taxon>Spermatophyta</taxon>
        <taxon>Magnoliopsida</taxon>
        <taxon>eudicotyledons</taxon>
        <taxon>Gunneridae</taxon>
        <taxon>Pentapetalae</taxon>
        <taxon>asterids</taxon>
        <taxon>campanulids</taxon>
        <taxon>Asterales</taxon>
        <taxon>Asteraceae</taxon>
        <taxon>Cichorioideae</taxon>
        <taxon>Cichorieae</taxon>
        <taxon>Lactucinae</taxon>
        <taxon>Lactuca</taxon>
    </lineage>
</organism>
<dbReference type="EMBL" id="CAKMRJ010005412">
    <property type="protein sequence ID" value="CAH1441085.1"/>
    <property type="molecule type" value="Genomic_DNA"/>
</dbReference>
<proteinExistence type="predicted"/>
<comment type="caution">
    <text evidence="2">The sequence shown here is derived from an EMBL/GenBank/DDBJ whole genome shotgun (WGS) entry which is preliminary data.</text>
</comment>
<reference evidence="2 3" key="1">
    <citation type="submission" date="2022-01" db="EMBL/GenBank/DDBJ databases">
        <authorList>
            <person name="Xiong W."/>
            <person name="Schranz E."/>
        </authorList>
    </citation>
    <scope>NUCLEOTIDE SEQUENCE [LARGE SCALE GENOMIC DNA]</scope>
</reference>
<evidence type="ECO:0000256" key="1">
    <source>
        <dbReference type="SAM" id="MobiDB-lite"/>
    </source>
</evidence>
<sequence length="155" mass="16051">MVSLETANIPITPPAQTTDMVSEAPPSRGPPPPLAAATPSVTTQSQIPIPMLNSVTPPLFPNDGGSNPSIAPPIPLFFPNTDGLNNASYSPLPPPIHTTNEPRQTTLITPPLNGMPSLMHTTPANNTANGPSVVFHAQNHPPLVTGAMPAPPFTP</sequence>